<dbReference type="EMBL" id="DRLD01000317">
    <property type="protein sequence ID" value="HED11294.1"/>
    <property type="molecule type" value="Genomic_DNA"/>
</dbReference>
<dbReference type="InterPro" id="IPR025965">
    <property type="entry name" value="FlgD/Vpr_Ig-like"/>
</dbReference>
<evidence type="ECO:0000313" key="3">
    <source>
        <dbReference type="EMBL" id="HED11294.1"/>
    </source>
</evidence>
<evidence type="ECO:0000259" key="2">
    <source>
        <dbReference type="Pfam" id="PF13860"/>
    </source>
</evidence>
<sequence>MYLFSFNSPGGKVMHGYWPAKRLFFILLILIAQPRAQGPDKKPGALNKAAEYITYPQATQININNIVYWQFFDGSSGIDPNGDAGTIFPKGTKNIVYKDGVVWGLRVGEEVKVGGQLYKTGTRPRLDHIYRIRADWRSLTRKDILQDAASLFQQPVSELTDERLDQVLEQYRQDWKNWPVDQGAPYVDVDNNGTYNPVLDDEGMPDEQRGDYPGILGADQVAWYLVDDDDADLTQRTFGSDPLGVELSVTVWAYRMENSAQANVIYKKYQLRNISGQTFEDMYLAQWADPDIGNYTDDLVACDSLTNTAFAYNAGDYDINFRAMGFTPAVGYTLLQGPVVPSPGDQAYFKGQLIDGYKNLPMTSFTYEPSGVYDSTLDPEPKWLSYKLYNRLRGYLPTTDVGNPQPYTHRDSNIPTKYPLNGDPVTGSGDVDGRGQNFAPADRNMMISCGPFTLQPGEEQEMVVAMVAGKGGSPVGSFNEVRKTINLLGPWRGRSFRLPTIHTKAVSMDGTRSRLSIQADIFNFDTIDSCRFFFASEGIGGDTLSLPLYDDGVHESGPAGDNVFGNSMILSNRPRPQNGYLKIYSAGKAGKYPNSGKAFAARPAPQMDNIHLIWEDGKQDGKPNPGERVSVGFTVTNPDAVNDIGALEVSLQGNILLNSGIRQNGRFTMDKPYYSFDIQSTDTLSLDFTIKYDGLSEEVFWNMPVEKIEPAETWKDTIEVLSIKGRSGYLKVRVADPERFTGHTYSVTVHKDNKDLFWRISDESSGEIKRDSLAFSYEPGYYSPVVDGLLFENNNPRPGINEKMPYDYEGYRWVSGYNWDAPFFFGAMDNGVNYFGSTISDPAEYKNIRMFWAADTLHLPTTLPKAERVAASREQFPDRWSRGRTYRKDLGYAAAGIGDLPFAVYDMDQDPPQRLNVCFVEDAIDGSANLLWDMGWDGKSFAEKGGNELLFFMASDYDEGQSYDDDPRGLSADVMYVLWPAGRGTLGYLQEPFTLDIYKSNPNSVGDSLVIDAPASEDEVTSNVPSDYYLRQNYPNPFNPSTNIYFGLSQDINVKLEVFNILGQKVRTLKDEFMPGGRHKVVWDGRNDFGQKVSSGVYIYNLSIYYPHSQAPFIQSRKMILLK</sequence>
<protein>
    <recommendedName>
        <fullName evidence="2">FlgD/Vpr Ig-like domain-containing protein</fullName>
    </recommendedName>
</protein>
<reference evidence="3" key="1">
    <citation type="journal article" date="2020" name="mSystems">
        <title>Genome- and Community-Level Interaction Insights into Carbon Utilization and Element Cycling Functions of Hydrothermarchaeota in Hydrothermal Sediment.</title>
        <authorList>
            <person name="Zhou Z."/>
            <person name="Liu Y."/>
            <person name="Xu W."/>
            <person name="Pan J."/>
            <person name="Luo Z.H."/>
            <person name="Li M."/>
        </authorList>
    </citation>
    <scope>NUCLEOTIDE SEQUENCE [LARGE SCALE GENOMIC DNA]</scope>
    <source>
        <strain evidence="3">HyVt-456</strain>
    </source>
</reference>
<organism evidence="3">
    <name type="scientific">Caldithrix abyssi</name>
    <dbReference type="NCBI Taxonomy" id="187145"/>
    <lineage>
        <taxon>Bacteria</taxon>
        <taxon>Pseudomonadati</taxon>
        <taxon>Calditrichota</taxon>
        <taxon>Calditrichia</taxon>
        <taxon>Calditrichales</taxon>
        <taxon>Calditrichaceae</taxon>
        <taxon>Caldithrix</taxon>
    </lineage>
</organism>
<dbReference type="AlphaFoldDB" id="A0A7V1M132"/>
<feature type="domain" description="FlgD/Vpr Ig-like" evidence="2">
    <location>
        <begin position="1045"/>
        <end position="1100"/>
    </location>
</feature>
<dbReference type="Proteomes" id="UP000886005">
    <property type="component" value="Unassembled WGS sequence"/>
</dbReference>
<feature type="region of interest" description="Disordered" evidence="1">
    <location>
        <begin position="400"/>
        <end position="419"/>
    </location>
</feature>
<name>A0A7V1M132_CALAY</name>
<accession>A0A7V1M132</accession>
<evidence type="ECO:0000256" key="1">
    <source>
        <dbReference type="SAM" id="MobiDB-lite"/>
    </source>
</evidence>
<dbReference type="Pfam" id="PF13860">
    <property type="entry name" value="FlgD_ig"/>
    <property type="match status" value="1"/>
</dbReference>
<gene>
    <name evidence="3" type="ORF">ENJ10_11450</name>
</gene>
<dbReference type="Gene3D" id="2.60.40.4070">
    <property type="match status" value="1"/>
</dbReference>
<comment type="caution">
    <text evidence="3">The sequence shown here is derived from an EMBL/GenBank/DDBJ whole genome shotgun (WGS) entry which is preliminary data.</text>
</comment>
<proteinExistence type="predicted"/>